<dbReference type="Pfam" id="PF00168">
    <property type="entry name" value="C2"/>
    <property type="match status" value="1"/>
</dbReference>
<feature type="domain" description="SH3" evidence="10">
    <location>
        <begin position="1409"/>
        <end position="1468"/>
    </location>
</feature>
<evidence type="ECO:0000259" key="12">
    <source>
        <dbReference type="PROSITE" id="PS50010"/>
    </source>
</evidence>
<dbReference type="SUPFAM" id="SSF50044">
    <property type="entry name" value="SH3-domain"/>
    <property type="match status" value="5"/>
</dbReference>
<dbReference type="InterPro" id="IPR001849">
    <property type="entry name" value="PH_domain"/>
</dbReference>
<organism evidence="14 15">
    <name type="scientific">Plakobranchus ocellatus</name>
    <dbReference type="NCBI Taxonomy" id="259542"/>
    <lineage>
        <taxon>Eukaryota</taxon>
        <taxon>Metazoa</taxon>
        <taxon>Spiralia</taxon>
        <taxon>Lophotrochozoa</taxon>
        <taxon>Mollusca</taxon>
        <taxon>Gastropoda</taxon>
        <taxon>Heterobranchia</taxon>
        <taxon>Euthyneura</taxon>
        <taxon>Panpulmonata</taxon>
        <taxon>Sacoglossa</taxon>
        <taxon>Placobranchoidea</taxon>
        <taxon>Plakobranchidae</taxon>
        <taxon>Plakobranchus</taxon>
    </lineage>
</organism>
<dbReference type="EMBL" id="BLXT01004662">
    <property type="protein sequence ID" value="GFO16446.1"/>
    <property type="molecule type" value="Genomic_DNA"/>
</dbReference>
<keyword evidence="6" id="KW-0539">Nucleus</keyword>
<evidence type="ECO:0000256" key="7">
    <source>
        <dbReference type="PROSITE-ProRule" id="PRU00192"/>
    </source>
</evidence>
<dbReference type="InterPro" id="IPR007889">
    <property type="entry name" value="HTH_Psq"/>
</dbReference>
<evidence type="ECO:0000259" key="10">
    <source>
        <dbReference type="PROSITE" id="PS50002"/>
    </source>
</evidence>
<feature type="domain" description="HTH CENPB-type" evidence="13">
    <location>
        <begin position="64"/>
        <end position="135"/>
    </location>
</feature>
<feature type="compositionally biased region" description="Basic and acidic residues" evidence="9">
    <location>
        <begin position="541"/>
        <end position="555"/>
    </location>
</feature>
<dbReference type="Pfam" id="PF03221">
    <property type="entry name" value="HTH_Tnp_Tc5"/>
    <property type="match status" value="1"/>
</dbReference>
<evidence type="ECO:0000256" key="6">
    <source>
        <dbReference type="ARBA" id="ARBA00023242"/>
    </source>
</evidence>
<evidence type="ECO:0000256" key="5">
    <source>
        <dbReference type="ARBA" id="ARBA00023125"/>
    </source>
</evidence>
<dbReference type="InterPro" id="IPR001452">
    <property type="entry name" value="SH3_domain"/>
</dbReference>
<dbReference type="Gene3D" id="2.30.29.30">
    <property type="entry name" value="Pleckstrin-homology domain (PH domain)/Phosphotyrosine-binding domain (PTB)"/>
    <property type="match status" value="1"/>
</dbReference>
<feature type="domain" description="SH3" evidence="10">
    <location>
        <begin position="630"/>
        <end position="694"/>
    </location>
</feature>
<dbReference type="Pfam" id="PF00018">
    <property type="entry name" value="SH3_1"/>
    <property type="match status" value="2"/>
</dbReference>
<dbReference type="InterPro" id="IPR000219">
    <property type="entry name" value="DH_dom"/>
</dbReference>
<dbReference type="Pfam" id="PF14604">
    <property type="entry name" value="SH3_9"/>
    <property type="match status" value="2"/>
</dbReference>
<dbReference type="CDD" id="cd00174">
    <property type="entry name" value="SH3"/>
    <property type="match status" value="1"/>
</dbReference>
<reference evidence="14 15" key="1">
    <citation type="journal article" date="2021" name="Elife">
        <title>Chloroplast acquisition without the gene transfer in kleptoplastic sea slugs, Plakobranchus ocellatus.</title>
        <authorList>
            <person name="Maeda T."/>
            <person name="Takahashi S."/>
            <person name="Yoshida T."/>
            <person name="Shimamura S."/>
            <person name="Takaki Y."/>
            <person name="Nagai Y."/>
            <person name="Toyoda A."/>
            <person name="Suzuki Y."/>
            <person name="Arimoto A."/>
            <person name="Ishii H."/>
            <person name="Satoh N."/>
            <person name="Nishiyama T."/>
            <person name="Hasebe M."/>
            <person name="Maruyama T."/>
            <person name="Minagawa J."/>
            <person name="Obokata J."/>
            <person name="Shigenobu S."/>
        </authorList>
    </citation>
    <scope>NUCLEOTIDE SEQUENCE [LARGE SCALE GENOMIC DNA]</scope>
</reference>
<dbReference type="InterPro" id="IPR051480">
    <property type="entry name" value="Endocytic_GEF_Adapter"/>
</dbReference>
<dbReference type="SMART" id="SM00674">
    <property type="entry name" value="CENPB"/>
    <property type="match status" value="1"/>
</dbReference>
<dbReference type="PROSITE" id="PS51253">
    <property type="entry name" value="HTH_CENPB"/>
    <property type="match status" value="1"/>
</dbReference>
<dbReference type="Gene3D" id="1.10.10.60">
    <property type="entry name" value="Homeodomain-like"/>
    <property type="match status" value="2"/>
</dbReference>
<dbReference type="SMART" id="SM00233">
    <property type="entry name" value="PH"/>
    <property type="match status" value="1"/>
</dbReference>
<dbReference type="PROSITE" id="PS50010">
    <property type="entry name" value="DH_2"/>
    <property type="match status" value="1"/>
</dbReference>
<dbReference type="GO" id="GO:0003677">
    <property type="term" value="F:DNA binding"/>
    <property type="evidence" value="ECO:0007669"/>
    <property type="project" value="UniProtKB-KW"/>
</dbReference>
<dbReference type="InterPro" id="IPR035899">
    <property type="entry name" value="DBL_dom_sf"/>
</dbReference>
<feature type="domain" description="SH3" evidence="10">
    <location>
        <begin position="1305"/>
        <end position="1369"/>
    </location>
</feature>
<evidence type="ECO:0000259" key="13">
    <source>
        <dbReference type="PROSITE" id="PS51253"/>
    </source>
</evidence>
<feature type="region of interest" description="Disordered" evidence="9">
    <location>
        <begin position="1275"/>
        <end position="1302"/>
    </location>
</feature>
<dbReference type="GO" id="GO:0035025">
    <property type="term" value="P:positive regulation of Rho protein signal transduction"/>
    <property type="evidence" value="ECO:0007669"/>
    <property type="project" value="TreeGrafter"/>
</dbReference>
<evidence type="ECO:0000256" key="9">
    <source>
        <dbReference type="SAM" id="MobiDB-lite"/>
    </source>
</evidence>
<dbReference type="InterPro" id="IPR035892">
    <property type="entry name" value="C2_domain_sf"/>
</dbReference>
<evidence type="ECO:0000256" key="3">
    <source>
        <dbReference type="ARBA" id="ARBA00022443"/>
    </source>
</evidence>
<feature type="compositionally biased region" description="Polar residues" evidence="9">
    <location>
        <begin position="562"/>
        <end position="572"/>
    </location>
</feature>
<comment type="subcellular location">
    <subcellularLocation>
        <location evidence="2">Cytoplasm</location>
    </subcellularLocation>
    <subcellularLocation>
        <location evidence="1">Nucleus</location>
    </subcellularLocation>
</comment>
<dbReference type="Pfam" id="PF00621">
    <property type="entry name" value="RhoGEF"/>
    <property type="match status" value="1"/>
</dbReference>
<dbReference type="PRINTS" id="PR00452">
    <property type="entry name" value="SH3DOMAIN"/>
</dbReference>
<dbReference type="SMART" id="SM00325">
    <property type="entry name" value="RhoGEF"/>
    <property type="match status" value="1"/>
</dbReference>
<dbReference type="PRINTS" id="PR00499">
    <property type="entry name" value="P67PHOX"/>
</dbReference>
<dbReference type="CDD" id="cd11840">
    <property type="entry name" value="SH3_Intersectin_5"/>
    <property type="match status" value="1"/>
</dbReference>
<dbReference type="FunFam" id="2.60.40.150:FF:000029">
    <property type="entry name" value="Intersectin 1"/>
    <property type="match status" value="1"/>
</dbReference>
<dbReference type="Pfam" id="PF04218">
    <property type="entry name" value="CENP-B_N"/>
    <property type="match status" value="1"/>
</dbReference>
<evidence type="ECO:0000256" key="1">
    <source>
        <dbReference type="ARBA" id="ARBA00004123"/>
    </source>
</evidence>
<gene>
    <name evidence="14" type="ORF">PoB_004295100</name>
</gene>
<feature type="domain" description="SH3" evidence="10">
    <location>
        <begin position="840"/>
        <end position="900"/>
    </location>
</feature>
<dbReference type="PANTHER" id="PTHR46006">
    <property type="entry name" value="RHO GUANINE NUCLEOTIDE EXCHANGE FACTOR AT 64C, ISOFORM A"/>
    <property type="match status" value="1"/>
</dbReference>
<evidence type="ECO:0000256" key="4">
    <source>
        <dbReference type="ARBA" id="ARBA00022490"/>
    </source>
</evidence>
<keyword evidence="4" id="KW-0963">Cytoplasm</keyword>
<dbReference type="InterPro" id="IPR006600">
    <property type="entry name" value="HTH_CenpB_DNA-bd_dom"/>
</dbReference>
<evidence type="ECO:0000259" key="11">
    <source>
        <dbReference type="PROSITE" id="PS50004"/>
    </source>
</evidence>
<feature type="coiled-coil region" evidence="8">
    <location>
        <begin position="1473"/>
        <end position="1500"/>
    </location>
</feature>
<keyword evidence="8" id="KW-0175">Coiled coil</keyword>
<dbReference type="Proteomes" id="UP000735302">
    <property type="component" value="Unassembled WGS sequence"/>
</dbReference>
<dbReference type="CDD" id="cd00160">
    <property type="entry name" value="RhoGEF"/>
    <property type="match status" value="1"/>
</dbReference>
<dbReference type="CDD" id="cd11837">
    <property type="entry name" value="SH3_Intersectin_2"/>
    <property type="match status" value="1"/>
</dbReference>
<dbReference type="InterPro" id="IPR000008">
    <property type="entry name" value="C2_dom"/>
</dbReference>
<dbReference type="SUPFAM" id="SSF48065">
    <property type="entry name" value="DBL homology domain (DH-domain)"/>
    <property type="match status" value="1"/>
</dbReference>
<feature type="region of interest" description="Disordered" evidence="9">
    <location>
        <begin position="1087"/>
        <end position="1113"/>
    </location>
</feature>
<dbReference type="Gene3D" id="1.20.900.10">
    <property type="entry name" value="Dbl homology (DH) domain"/>
    <property type="match status" value="1"/>
</dbReference>
<evidence type="ECO:0000256" key="2">
    <source>
        <dbReference type="ARBA" id="ARBA00004496"/>
    </source>
</evidence>
<sequence>MATRNLTTLPLKRKIELIDEVEKKSKKQKDVAMEFGVPANTVSTIMKKKAYYRDLYFSGQHDANKQRQRQSQHDDVEKVLLDWFTDMRASNVPISGTIMKMKAEELASDLGKDDWACVDSWITRFKKRHNIVFKSVCGESEAVDDKTVDNWRRTVLADLLKKYSPTDIYNADETGLFWRLLPDKTMEFRGKSCLGGKQAKERITVLCCANMNGSEKWPLFVIGKFKQPRCFKGIRKLPVTYEANKMTFEDKRKENFDKGQAELERRRAALREQQQKEENERLEKERQAAEKRERQRIEAENKRQAELQKQLEKQREREQAIEEQRRKMLEQREAARREMERQRQMEWEKTRKEQLMAEKQREYEQLSTIKSQMANMKNELESMDSKKIELSQKITQVQKGVTDFTTSIDGMRVSRDRTLADIEVFEKQTLELNRKMASLGSEKDALSIQVQTVQATPLSDAHRTVLNSVETKRTSIQKLKKEVEQMESDTEARLGEIDCNNAELRNLKEQIASLERDLPRLQKLQEDRQIQQRKAAQELQQKQKAERERQERLKQESSQQKTSSMQPSSTAADAQPSWFDFNSTEAIHNSGMGGTGTAVSWDTAFSGTPSSANYGNVGASAWAASNGTATQKEKYRALYDFSATRDDELTLVAGMEVYVIMNYSPVPGMEDWYKGEKNGSIGWFPKAYVERVDGPTTDLFGSAFEPVVQSTGAKTQSSQDMFGSSSIQTNAISSTTFAGPSLSESATASASTTNIPPEGLLAKAIYPWKARQETDLTFDKDETILVKEQQDMKWFGEANGRSGWFPKAYVKLIGVASKADVSTVESVATVQPAVSSTSSAPGEYYIAMYTYTSDEPSDLTFNEGDMIYVTATSGDWWTGTISDQGKSGIFPANYVKKLEIQPKQPSVVKEQVPAGSVLDDFGDVFSGPSAGMDSSKLALDFNTIMQSSIGIEASHASAPAEKENKKAMAFDAVMQGSLLASQEPASQINSIPAVLPELGVDSSHSAIHTFSNSSSGIKDDFAGLDSLMGSVSTAVGEKEEVKNDNSQNAKKKIGNADDLFGDINLFQNDPADLSSKIDPFLKEGKSSFESDPFGNEDPFANQFTPTNPDTENDAFAMFGDLTNLSSNNTEKSFLPENTPQTRSSSGMADIAMIEMDASSNNLQESKSLVDGILGSSHSRSLGALDGFGLNSVGSLDSAQNSTSEMLYQNVESSNLNYTKDVLGSLDLGLGLNSTNTNIVASTGLDSLNFSSTSKSSGDISSTDIFGDLNSLAFGSQKSSRPAPSQPIVTSTTQNENPEQKSVTLKKPEIARVIAPYTATGTGQLSLETGNLINVRQKSPRGWWEGELQVRGQKKKIGWFPANYVKLLGGSSARSTPEPTASSMLAVGGQGSRSATPQSVASQEGVIGINQVETVVALYAYAAQNDDELTFQKDAVITVLSRDNPDWWSGQLDGQTGVFPSNYVTPNPHSSSWMNDTEGELTKTERKRQQAIEELINTEESYNTDMQVALEVFKQPLMESSIIPKEHVNQIFVNWEELIVCNKKLLQALRVRKKMSGRNGVIVSIGDILCESLPHMDPYMRFCSCQLSAAATLQRVSETIPAFHDFHKACMTNPKVKGVHLSGYMLKPMQRITRYPLLIEKILGSTPVGHADRASLEEALTLAQELCNQANQCVKEKQNSDSLEWIQANVQCDGLAENIVFNSRTNCLGPRRLLFHGLLYKAKSNKELVGFLFNDFLMLANTNRQLGANFGAMHLFDTSIQFKMYRTPVFLNEIQVKKSMDDSEPTLFNLISDRIITFKAVSAIERDTWVREIENASKQYKDRAMKKLERAHSVMRAKPIGRILVVVEEGVRLKASLDAVKRPSVGRILVVVQEASHLKASDANGKSDPYCEVSMGSQEHRTKVITGTLNPRWNTSMQFLVRDVERDTLCFTVYDRDLYSPNDFLGRTEVNIKDVLIQSGERRGPITKRLILHEVDTGEVVVKLDLQLFESP</sequence>
<dbReference type="CDD" id="cd11839">
    <property type="entry name" value="SH3_Intersectin_4"/>
    <property type="match status" value="1"/>
</dbReference>
<dbReference type="SUPFAM" id="SSF46689">
    <property type="entry name" value="Homeodomain-like"/>
    <property type="match status" value="2"/>
</dbReference>
<dbReference type="Pfam" id="PF03184">
    <property type="entry name" value="DDE_1"/>
    <property type="match status" value="1"/>
</dbReference>
<dbReference type="SMART" id="SM00326">
    <property type="entry name" value="SH3"/>
    <property type="match status" value="5"/>
</dbReference>
<evidence type="ECO:0000256" key="8">
    <source>
        <dbReference type="SAM" id="Coils"/>
    </source>
</evidence>
<dbReference type="Gene3D" id="2.60.40.150">
    <property type="entry name" value="C2 domain"/>
    <property type="match status" value="1"/>
</dbReference>
<feature type="domain" description="C2" evidence="11">
    <location>
        <begin position="1848"/>
        <end position="1965"/>
    </location>
</feature>
<feature type="domain" description="SH3" evidence="10">
    <location>
        <begin position="757"/>
        <end position="815"/>
    </location>
</feature>
<comment type="caution">
    <text evidence="14">The sequence shown here is derived from an EMBL/GenBank/DDBJ whole genome shotgun (WGS) entry which is preliminary data.</text>
</comment>
<dbReference type="GO" id="GO:0005634">
    <property type="term" value="C:nucleus"/>
    <property type="evidence" value="ECO:0007669"/>
    <property type="project" value="UniProtKB-SubCell"/>
</dbReference>
<feature type="region of interest" description="Disordered" evidence="9">
    <location>
        <begin position="270"/>
        <end position="319"/>
    </location>
</feature>
<feature type="region of interest" description="Disordered" evidence="9">
    <location>
        <begin position="1371"/>
        <end position="1398"/>
    </location>
</feature>
<name>A0AAV4B7M5_9GAST</name>
<dbReference type="FunFam" id="2.30.30.40:FF:000072">
    <property type="entry name" value="Unconventional Myosin IB"/>
    <property type="match status" value="1"/>
</dbReference>
<dbReference type="SUPFAM" id="SSF49562">
    <property type="entry name" value="C2 domain (Calcium/lipid-binding domain, CaLB)"/>
    <property type="match status" value="1"/>
</dbReference>
<dbReference type="Gene3D" id="2.30.30.40">
    <property type="entry name" value="SH3 Domains"/>
    <property type="match status" value="5"/>
</dbReference>
<dbReference type="InterPro" id="IPR036028">
    <property type="entry name" value="SH3-like_dom_sf"/>
</dbReference>
<dbReference type="GO" id="GO:0005085">
    <property type="term" value="F:guanyl-nucleotide exchange factor activity"/>
    <property type="evidence" value="ECO:0007669"/>
    <property type="project" value="InterPro"/>
</dbReference>
<evidence type="ECO:0000313" key="14">
    <source>
        <dbReference type="EMBL" id="GFO16446.1"/>
    </source>
</evidence>
<evidence type="ECO:0000313" key="15">
    <source>
        <dbReference type="Proteomes" id="UP000735302"/>
    </source>
</evidence>
<dbReference type="PROSITE" id="PS50004">
    <property type="entry name" value="C2"/>
    <property type="match status" value="1"/>
</dbReference>
<dbReference type="PANTHER" id="PTHR46006:SF6">
    <property type="entry name" value="INTERSECTIN-2 ISOFORM X1"/>
    <property type="match status" value="1"/>
</dbReference>
<dbReference type="PROSITE" id="PS50002">
    <property type="entry name" value="SH3"/>
    <property type="match status" value="5"/>
</dbReference>
<dbReference type="GO" id="GO:0005737">
    <property type="term" value="C:cytoplasm"/>
    <property type="evidence" value="ECO:0007669"/>
    <property type="project" value="UniProtKB-SubCell"/>
</dbReference>
<proteinExistence type="predicted"/>
<keyword evidence="5" id="KW-0238">DNA-binding</keyword>
<feature type="domain" description="DH" evidence="12">
    <location>
        <begin position="1486"/>
        <end position="1672"/>
    </location>
</feature>
<dbReference type="SUPFAM" id="SSF50729">
    <property type="entry name" value="PH domain-like"/>
    <property type="match status" value="1"/>
</dbReference>
<feature type="region of interest" description="Disordered" evidence="9">
    <location>
        <begin position="532"/>
        <end position="575"/>
    </location>
</feature>
<dbReference type="Pfam" id="PF07653">
    <property type="entry name" value="SH3_2"/>
    <property type="match status" value="1"/>
</dbReference>
<dbReference type="Pfam" id="PF16652">
    <property type="entry name" value="PH_13"/>
    <property type="match status" value="1"/>
</dbReference>
<keyword evidence="15" id="KW-1185">Reference proteome</keyword>
<dbReference type="InterPro" id="IPR004875">
    <property type="entry name" value="DDE_SF_endonuclease_dom"/>
</dbReference>
<protein>
    <submittedName>
        <fullName evidence="14">Intersectin-1</fullName>
    </submittedName>
</protein>
<feature type="compositionally biased region" description="Polar residues" evidence="9">
    <location>
        <begin position="1371"/>
        <end position="1382"/>
    </location>
</feature>
<accession>A0AAV4B7M5</accession>
<dbReference type="SMART" id="SM00239">
    <property type="entry name" value="C2"/>
    <property type="match status" value="1"/>
</dbReference>
<dbReference type="InterPro" id="IPR011993">
    <property type="entry name" value="PH-like_dom_sf"/>
</dbReference>
<keyword evidence="3 7" id="KW-0728">SH3 domain</keyword>
<dbReference type="InterPro" id="IPR009057">
    <property type="entry name" value="Homeodomain-like_sf"/>
</dbReference>